<feature type="region of interest" description="Disordered" evidence="1">
    <location>
        <begin position="144"/>
        <end position="227"/>
    </location>
</feature>
<evidence type="ECO:0000256" key="1">
    <source>
        <dbReference type="SAM" id="MobiDB-lite"/>
    </source>
</evidence>
<name>A0A4T0MU42_9BASI</name>
<evidence type="ECO:0000313" key="5">
    <source>
        <dbReference type="Proteomes" id="UP000305647"/>
    </source>
</evidence>
<reference evidence="5 6" key="1">
    <citation type="submission" date="2019-03" db="EMBL/GenBank/DDBJ databases">
        <title>Sequencing 25 genomes of Wallemia mellicola.</title>
        <authorList>
            <person name="Gostincar C."/>
        </authorList>
    </citation>
    <scope>NUCLEOTIDE SEQUENCE [LARGE SCALE GENOMIC DNA]</scope>
    <source>
        <strain evidence="4 6">EXF-757</strain>
        <strain evidence="3 5">EXF-8738</strain>
    </source>
</reference>
<accession>A0A4T0MU42</accession>
<feature type="transmembrane region" description="Helical" evidence="2">
    <location>
        <begin position="63"/>
        <end position="82"/>
    </location>
</feature>
<gene>
    <name evidence="4" type="ORF">E3Q01_02303</name>
    <name evidence="3" type="ORF">E3Q10_02109</name>
</gene>
<dbReference type="Proteomes" id="UP000305647">
    <property type="component" value="Unassembled WGS sequence"/>
</dbReference>
<keyword evidence="2" id="KW-0472">Membrane</keyword>
<feature type="compositionally biased region" description="Basic and acidic residues" evidence="1">
    <location>
        <begin position="214"/>
        <end position="227"/>
    </location>
</feature>
<sequence length="227" mass="25682">MLLIPLNITISNQVKNKQTSFSSRTIKMPKVIQLDREIVQDYIERGDLRSNDLDLLNSSLQTTLRYVGFGAVVGGGSLFYLARRYQRRWPLPTFAGVVSGTFLGQYAGAMSFASHFKAEGRDPRLVLQTLATISRESDIKRAERAAAGVKNRVSEPQHTSRWDQLRDTPTVDNKRSNTNNEKDTIKNTPDSSSQSFYDTNNFPRSSEDFSAFNREVKSYRSATEKDL</sequence>
<dbReference type="EMBL" id="SPRO01000019">
    <property type="protein sequence ID" value="TIC30391.1"/>
    <property type="molecule type" value="Genomic_DNA"/>
</dbReference>
<keyword evidence="2" id="KW-1133">Transmembrane helix</keyword>
<feature type="compositionally biased region" description="Basic and acidic residues" evidence="1">
    <location>
        <begin position="172"/>
        <end position="185"/>
    </location>
</feature>
<organism evidence="3 5">
    <name type="scientific">Wallemia mellicola</name>
    <dbReference type="NCBI Taxonomy" id="1708541"/>
    <lineage>
        <taxon>Eukaryota</taxon>
        <taxon>Fungi</taxon>
        <taxon>Dikarya</taxon>
        <taxon>Basidiomycota</taxon>
        <taxon>Wallemiomycotina</taxon>
        <taxon>Wallemiomycetes</taxon>
        <taxon>Wallemiales</taxon>
        <taxon>Wallemiaceae</taxon>
        <taxon>Wallemia</taxon>
    </lineage>
</organism>
<dbReference type="EMBL" id="SPRX01000026">
    <property type="protein sequence ID" value="TIC65134.1"/>
    <property type="molecule type" value="Genomic_DNA"/>
</dbReference>
<feature type="compositionally biased region" description="Basic and acidic residues" evidence="1">
    <location>
        <begin position="152"/>
        <end position="166"/>
    </location>
</feature>
<evidence type="ECO:0000313" key="4">
    <source>
        <dbReference type="EMBL" id="TIC65134.1"/>
    </source>
</evidence>
<evidence type="ECO:0000313" key="3">
    <source>
        <dbReference type="EMBL" id="TIC30391.1"/>
    </source>
</evidence>
<evidence type="ECO:0000313" key="6">
    <source>
        <dbReference type="Proteomes" id="UP000310708"/>
    </source>
</evidence>
<keyword evidence="2" id="KW-0812">Transmembrane</keyword>
<evidence type="ECO:0000256" key="2">
    <source>
        <dbReference type="SAM" id="Phobius"/>
    </source>
</evidence>
<protein>
    <submittedName>
        <fullName evidence="3">Uncharacterized protein</fullName>
    </submittedName>
</protein>
<comment type="caution">
    <text evidence="3">The sequence shown here is derived from an EMBL/GenBank/DDBJ whole genome shotgun (WGS) entry which is preliminary data.</text>
</comment>
<feature type="compositionally biased region" description="Polar residues" evidence="1">
    <location>
        <begin position="186"/>
        <end position="204"/>
    </location>
</feature>
<dbReference type="Proteomes" id="UP000310708">
    <property type="component" value="Unassembled WGS sequence"/>
</dbReference>
<dbReference type="AlphaFoldDB" id="A0A4T0MU42"/>
<proteinExistence type="predicted"/>